<gene>
    <name evidence="1" type="ORF">M8C21_009213</name>
</gene>
<accession>A0AAD5D2U3</accession>
<evidence type="ECO:0000313" key="1">
    <source>
        <dbReference type="EMBL" id="KAI7752032.1"/>
    </source>
</evidence>
<reference evidence="1" key="1">
    <citation type="submission" date="2022-06" db="EMBL/GenBank/DDBJ databases">
        <title>Uncovering the hologenomic basis of an extraordinary plant invasion.</title>
        <authorList>
            <person name="Bieker V.C."/>
            <person name="Martin M.D."/>
            <person name="Gilbert T."/>
            <person name="Hodgins K."/>
            <person name="Battlay P."/>
            <person name="Petersen B."/>
            <person name="Wilson J."/>
        </authorList>
    </citation>
    <scope>NUCLEOTIDE SEQUENCE</scope>
    <source>
        <strain evidence="1">AA19_3_7</strain>
        <tissue evidence="1">Leaf</tissue>
    </source>
</reference>
<proteinExistence type="predicted"/>
<organism evidence="1 2">
    <name type="scientific">Ambrosia artemisiifolia</name>
    <name type="common">Common ragweed</name>
    <dbReference type="NCBI Taxonomy" id="4212"/>
    <lineage>
        <taxon>Eukaryota</taxon>
        <taxon>Viridiplantae</taxon>
        <taxon>Streptophyta</taxon>
        <taxon>Embryophyta</taxon>
        <taxon>Tracheophyta</taxon>
        <taxon>Spermatophyta</taxon>
        <taxon>Magnoliopsida</taxon>
        <taxon>eudicotyledons</taxon>
        <taxon>Gunneridae</taxon>
        <taxon>Pentapetalae</taxon>
        <taxon>asterids</taxon>
        <taxon>campanulids</taxon>
        <taxon>Asterales</taxon>
        <taxon>Asteraceae</taxon>
        <taxon>Asteroideae</taxon>
        <taxon>Heliantheae alliance</taxon>
        <taxon>Heliantheae</taxon>
        <taxon>Ambrosia</taxon>
    </lineage>
</organism>
<dbReference type="EMBL" id="JAMZMK010005766">
    <property type="protein sequence ID" value="KAI7752032.1"/>
    <property type="molecule type" value="Genomic_DNA"/>
</dbReference>
<comment type="caution">
    <text evidence="1">The sequence shown here is derived from an EMBL/GenBank/DDBJ whole genome shotgun (WGS) entry which is preliminary data.</text>
</comment>
<dbReference type="AlphaFoldDB" id="A0AAD5D2U3"/>
<keyword evidence="2" id="KW-1185">Reference proteome</keyword>
<evidence type="ECO:0000313" key="2">
    <source>
        <dbReference type="Proteomes" id="UP001206925"/>
    </source>
</evidence>
<feature type="non-terminal residue" evidence="1">
    <location>
        <position position="148"/>
    </location>
</feature>
<sequence>PHSSSERGERKSIVKVKREREKVTWSITRFAPPPPPPSELPPQPIIKILSATQVFDEMILKPKVIASEETSIHQVRLPSPYTTKAKRTNNIYMAIQFPRSKGLKPPHEPTHAIAAAIQGNHTPQREWRIKSDTAGKMVILTFHLMKYL</sequence>
<dbReference type="Proteomes" id="UP001206925">
    <property type="component" value="Unassembled WGS sequence"/>
</dbReference>
<protein>
    <submittedName>
        <fullName evidence="1">Uncharacterized protein</fullName>
    </submittedName>
</protein>
<name>A0AAD5D2U3_AMBAR</name>